<dbReference type="HOGENOM" id="CLU_001570_14_11_1"/>
<dbReference type="InterPro" id="IPR036396">
    <property type="entry name" value="Cyt_P450_sf"/>
</dbReference>
<name>M7TPR8_EUTLA</name>
<dbReference type="KEGG" id="ela:UCREL1_1049"/>
<evidence type="ECO:0000313" key="8">
    <source>
        <dbReference type="Proteomes" id="UP000012174"/>
    </source>
</evidence>
<evidence type="ECO:0000256" key="5">
    <source>
        <dbReference type="ARBA" id="ARBA00023004"/>
    </source>
</evidence>
<organism evidence="7 8">
    <name type="scientific">Eutypa lata (strain UCR-EL1)</name>
    <name type="common">Grapevine dieback disease fungus</name>
    <name type="synonym">Eutypa armeniacae</name>
    <dbReference type="NCBI Taxonomy" id="1287681"/>
    <lineage>
        <taxon>Eukaryota</taxon>
        <taxon>Fungi</taxon>
        <taxon>Dikarya</taxon>
        <taxon>Ascomycota</taxon>
        <taxon>Pezizomycotina</taxon>
        <taxon>Sordariomycetes</taxon>
        <taxon>Xylariomycetidae</taxon>
        <taxon>Xylariales</taxon>
        <taxon>Diatrypaceae</taxon>
        <taxon>Eutypa</taxon>
    </lineage>
</organism>
<dbReference type="InterPro" id="IPR050121">
    <property type="entry name" value="Cytochrome_P450_monoxygenase"/>
</dbReference>
<reference evidence="8" key="1">
    <citation type="journal article" date="2013" name="Genome Announc.">
        <title>Draft genome sequence of the grapevine dieback fungus Eutypa lata UCR-EL1.</title>
        <authorList>
            <person name="Blanco-Ulate B."/>
            <person name="Rolshausen P.E."/>
            <person name="Cantu D."/>
        </authorList>
    </citation>
    <scope>NUCLEOTIDE SEQUENCE [LARGE SCALE GENOMIC DNA]</scope>
    <source>
        <strain evidence="8">UCR-EL1</strain>
    </source>
</reference>
<dbReference type="GO" id="GO:0004497">
    <property type="term" value="F:monooxygenase activity"/>
    <property type="evidence" value="ECO:0007669"/>
    <property type="project" value="InterPro"/>
</dbReference>
<keyword evidence="5 6" id="KW-0408">Iron</keyword>
<proteinExistence type="inferred from homology"/>
<dbReference type="Gene3D" id="1.10.630.10">
    <property type="entry name" value="Cytochrome P450"/>
    <property type="match status" value="1"/>
</dbReference>
<evidence type="ECO:0000256" key="1">
    <source>
        <dbReference type="ARBA" id="ARBA00001971"/>
    </source>
</evidence>
<keyword evidence="8" id="KW-1185">Reference proteome</keyword>
<dbReference type="eggNOG" id="KOG0158">
    <property type="taxonomic scope" value="Eukaryota"/>
</dbReference>
<dbReference type="InterPro" id="IPR001128">
    <property type="entry name" value="Cyt_P450"/>
</dbReference>
<dbReference type="PRINTS" id="PR00463">
    <property type="entry name" value="EP450I"/>
</dbReference>
<dbReference type="GO" id="GO:0005506">
    <property type="term" value="F:iron ion binding"/>
    <property type="evidence" value="ECO:0007669"/>
    <property type="project" value="InterPro"/>
</dbReference>
<sequence>MTPEATLDIYNTAVKGHETFLKTDLMDFGMGDKGFIWESDPAKRREVAKKLLPAFSTKAIKAKEPTVHKYIDLFVNKMTELGCKGDGVEINEWLRWFAMDLSTDLAYNREMHHMRDVSQVLKKFPLLSIFSVFFVSPKVLLSFLKVLKLNGEEIQKRIDNRGNTKHPDFVDFMLPLDATTPTTKKQKVHLEQVSFQLFIAGYDPIQITLNSVIFFLLKEPETYAKLVKEIREAFQDYNDINSDSLVGLKFLHACVQETLRVHVAGVSGLPRISPGAMVDGVYVPKGVVCQISTFSAARNPSYFRDSTEFRPQRWLPLDHPEYDSRYAKDNLKSFFPFGVGPRMCTGREIAWQQTKLFLAKVLWSFDLEGVRGLEKDFNKDFRVHVMWYRPELWVRFVPVERVSSG</sequence>
<feature type="binding site" description="axial binding residue" evidence="6">
    <location>
        <position position="344"/>
    </location>
    <ligand>
        <name>heme</name>
        <dbReference type="ChEBI" id="CHEBI:30413"/>
    </ligand>
    <ligandPart>
        <name>Fe</name>
        <dbReference type="ChEBI" id="CHEBI:18248"/>
    </ligandPart>
</feature>
<protein>
    <submittedName>
        <fullName evidence="7">Putative isotrichodermin c-15 hydroxylase protein</fullName>
    </submittedName>
</protein>
<dbReference type="Pfam" id="PF00067">
    <property type="entry name" value="p450"/>
    <property type="match status" value="1"/>
</dbReference>
<dbReference type="GO" id="GO:0020037">
    <property type="term" value="F:heme binding"/>
    <property type="evidence" value="ECO:0007669"/>
    <property type="project" value="InterPro"/>
</dbReference>
<dbReference type="STRING" id="1287681.M7TPR8"/>
<comment type="similarity">
    <text evidence="2">Belongs to the cytochrome P450 family.</text>
</comment>
<dbReference type="EMBL" id="KB705557">
    <property type="protein sequence ID" value="EMR71906.1"/>
    <property type="molecule type" value="Genomic_DNA"/>
</dbReference>
<keyword evidence="3 6" id="KW-0349">Heme</keyword>
<evidence type="ECO:0000256" key="4">
    <source>
        <dbReference type="ARBA" id="ARBA00022723"/>
    </source>
</evidence>
<accession>M7TPR8</accession>
<dbReference type="SUPFAM" id="SSF48264">
    <property type="entry name" value="Cytochrome P450"/>
    <property type="match status" value="1"/>
</dbReference>
<dbReference type="OMA" id="MMQARIT"/>
<dbReference type="OrthoDB" id="1470350at2759"/>
<dbReference type="GO" id="GO:0016705">
    <property type="term" value="F:oxidoreductase activity, acting on paired donors, with incorporation or reduction of molecular oxygen"/>
    <property type="evidence" value="ECO:0007669"/>
    <property type="project" value="InterPro"/>
</dbReference>
<keyword evidence="4 6" id="KW-0479">Metal-binding</keyword>
<dbReference type="Proteomes" id="UP000012174">
    <property type="component" value="Unassembled WGS sequence"/>
</dbReference>
<dbReference type="InterPro" id="IPR002401">
    <property type="entry name" value="Cyt_P450_E_grp-I"/>
</dbReference>
<evidence type="ECO:0000256" key="6">
    <source>
        <dbReference type="PIRSR" id="PIRSR602401-1"/>
    </source>
</evidence>
<evidence type="ECO:0000256" key="3">
    <source>
        <dbReference type="ARBA" id="ARBA00022617"/>
    </source>
</evidence>
<dbReference type="PANTHER" id="PTHR24305:SF210">
    <property type="entry name" value="CYTOCHROME P450 MONOOXYGENASE ASQL-RELATED"/>
    <property type="match status" value="1"/>
</dbReference>
<evidence type="ECO:0000256" key="2">
    <source>
        <dbReference type="ARBA" id="ARBA00010617"/>
    </source>
</evidence>
<dbReference type="PRINTS" id="PR00385">
    <property type="entry name" value="P450"/>
</dbReference>
<dbReference type="PANTHER" id="PTHR24305">
    <property type="entry name" value="CYTOCHROME P450"/>
    <property type="match status" value="1"/>
</dbReference>
<gene>
    <name evidence="7" type="ORF">UCREL1_1049</name>
</gene>
<dbReference type="AlphaFoldDB" id="M7TPR8"/>
<comment type="cofactor">
    <cofactor evidence="1 6">
        <name>heme</name>
        <dbReference type="ChEBI" id="CHEBI:30413"/>
    </cofactor>
</comment>
<evidence type="ECO:0000313" key="7">
    <source>
        <dbReference type="EMBL" id="EMR71906.1"/>
    </source>
</evidence>